<keyword evidence="3" id="KW-1185">Reference proteome</keyword>
<dbReference type="InterPro" id="IPR052160">
    <property type="entry name" value="Gypsy_RT_Integrase-like"/>
</dbReference>
<feature type="domain" description="Integrase zinc-binding" evidence="1">
    <location>
        <begin position="4"/>
        <end position="47"/>
    </location>
</feature>
<organism evidence="2 3">
    <name type="scientific">Lolium multiflorum</name>
    <name type="common">Italian ryegrass</name>
    <name type="synonym">Lolium perenne subsp. multiflorum</name>
    <dbReference type="NCBI Taxonomy" id="4521"/>
    <lineage>
        <taxon>Eukaryota</taxon>
        <taxon>Viridiplantae</taxon>
        <taxon>Streptophyta</taxon>
        <taxon>Embryophyta</taxon>
        <taxon>Tracheophyta</taxon>
        <taxon>Spermatophyta</taxon>
        <taxon>Magnoliopsida</taxon>
        <taxon>Liliopsida</taxon>
        <taxon>Poales</taxon>
        <taxon>Poaceae</taxon>
        <taxon>BOP clade</taxon>
        <taxon>Pooideae</taxon>
        <taxon>Poodae</taxon>
        <taxon>Poeae</taxon>
        <taxon>Poeae Chloroplast Group 2 (Poeae type)</taxon>
        <taxon>Loliodinae</taxon>
        <taxon>Loliinae</taxon>
        <taxon>Lolium</taxon>
    </lineage>
</organism>
<name>A0AAD8VKZ8_LOLMU</name>
<dbReference type="AlphaFoldDB" id="A0AAD8VKZ8"/>
<sequence length="199" mass="21744">MLLAHSAGHEGVQKTLHRLRADFYIPNNRALVRDWVRSCVTCHRNKTETLRPAGLLQSLDVPTQVWANISMDFIEGLPKVGGKSIILTVVGCFSNCTHHTFLLGFPTDVCFTVTRSCLTQAASFSGAVAGEIKTLIRGSPIFSVSNGGDDDHGVIAAEKHDDVVDDNLYDATGSLDWSLTPMQQLSTLQDIRNSTHLHT</sequence>
<comment type="caution">
    <text evidence="2">The sequence shown here is derived from an EMBL/GenBank/DDBJ whole genome shotgun (WGS) entry which is preliminary data.</text>
</comment>
<evidence type="ECO:0000313" key="3">
    <source>
        <dbReference type="Proteomes" id="UP001231189"/>
    </source>
</evidence>
<evidence type="ECO:0000313" key="2">
    <source>
        <dbReference type="EMBL" id="KAK1608418.1"/>
    </source>
</evidence>
<accession>A0AAD8VKZ8</accession>
<protein>
    <recommendedName>
        <fullName evidence="1">Integrase zinc-binding domain-containing protein</fullName>
    </recommendedName>
</protein>
<dbReference type="PANTHER" id="PTHR47266">
    <property type="entry name" value="ENDONUCLEASE-RELATED"/>
    <property type="match status" value="1"/>
</dbReference>
<evidence type="ECO:0000259" key="1">
    <source>
        <dbReference type="Pfam" id="PF17921"/>
    </source>
</evidence>
<proteinExistence type="predicted"/>
<reference evidence="2" key="1">
    <citation type="submission" date="2023-07" db="EMBL/GenBank/DDBJ databases">
        <title>A chromosome-level genome assembly of Lolium multiflorum.</title>
        <authorList>
            <person name="Chen Y."/>
            <person name="Copetti D."/>
            <person name="Kolliker R."/>
            <person name="Studer B."/>
        </authorList>
    </citation>
    <scope>NUCLEOTIDE SEQUENCE</scope>
    <source>
        <strain evidence="2">02402/16</strain>
        <tissue evidence="2">Leaf</tissue>
    </source>
</reference>
<dbReference type="EMBL" id="JAUUTY010000007">
    <property type="protein sequence ID" value="KAK1608418.1"/>
    <property type="molecule type" value="Genomic_DNA"/>
</dbReference>
<dbReference type="Gene3D" id="1.10.340.70">
    <property type="match status" value="1"/>
</dbReference>
<dbReference type="Proteomes" id="UP001231189">
    <property type="component" value="Unassembled WGS sequence"/>
</dbReference>
<gene>
    <name evidence="2" type="ORF">QYE76_032091</name>
</gene>
<dbReference type="Pfam" id="PF17921">
    <property type="entry name" value="Integrase_H2C2"/>
    <property type="match status" value="1"/>
</dbReference>
<dbReference type="InterPro" id="IPR041588">
    <property type="entry name" value="Integrase_H2C2"/>
</dbReference>